<protein>
    <submittedName>
        <fullName evidence="1">Uncharacterized protein</fullName>
    </submittedName>
</protein>
<organism evidence="1 2">
    <name type="scientific">Archangium lansingense</name>
    <dbReference type="NCBI Taxonomy" id="2995310"/>
    <lineage>
        <taxon>Bacteria</taxon>
        <taxon>Pseudomonadati</taxon>
        <taxon>Myxococcota</taxon>
        <taxon>Myxococcia</taxon>
        <taxon>Myxococcales</taxon>
        <taxon>Cystobacterineae</taxon>
        <taxon>Archangiaceae</taxon>
        <taxon>Archangium</taxon>
    </lineage>
</organism>
<accession>A0ABT3ZWQ4</accession>
<dbReference type="EMBL" id="JAPNKA010000001">
    <property type="protein sequence ID" value="MCY1073827.1"/>
    <property type="molecule type" value="Genomic_DNA"/>
</dbReference>
<name>A0ABT3ZWQ4_9BACT</name>
<evidence type="ECO:0000313" key="1">
    <source>
        <dbReference type="EMBL" id="MCY1073827.1"/>
    </source>
</evidence>
<keyword evidence="2" id="KW-1185">Reference proteome</keyword>
<evidence type="ECO:0000313" key="2">
    <source>
        <dbReference type="Proteomes" id="UP001207654"/>
    </source>
</evidence>
<reference evidence="1 2" key="1">
    <citation type="submission" date="2022-11" db="EMBL/GenBank/DDBJ databases">
        <title>Minimal conservation of predation-associated metabolite biosynthetic gene clusters underscores biosynthetic potential of Myxococcota including descriptions for ten novel species: Archangium lansinium sp. nov., Myxococcus landrumus sp. nov., Nannocystis bai.</title>
        <authorList>
            <person name="Ahearne A."/>
            <person name="Stevens C."/>
            <person name="Phillips K."/>
        </authorList>
    </citation>
    <scope>NUCLEOTIDE SEQUENCE [LARGE SCALE GENOMIC DNA]</scope>
    <source>
        <strain evidence="1 2">MIWBW</strain>
    </source>
</reference>
<sequence>MDKEDIPRSEVPPAPYHVLKRYRGIGGGVGRLYEVRNDKTGNAALVLMPGPKGELRPQEDWEVRLTSHVAPPYLALEVERAPVDGQPQQLAWMLDRWATALVRIEERPEAQAHLAAGAQKPPPPPETGHRSFVGTVAMAALLALGVTPGPSSTPEPISPTAPPALAVDKQMPPVQLLTDAVQAIALPMPQGPFKGQNRPPCKSKHEVVIRGGCWVEIASRPPCGDDAFEHEGKCYMPGYSAPRPPQALNP</sequence>
<gene>
    <name evidence="1" type="ORF">OV287_04965</name>
</gene>
<comment type="caution">
    <text evidence="1">The sequence shown here is derived from an EMBL/GenBank/DDBJ whole genome shotgun (WGS) entry which is preliminary data.</text>
</comment>
<proteinExistence type="predicted"/>
<dbReference type="RefSeq" id="WP_267532816.1">
    <property type="nucleotide sequence ID" value="NZ_JAPNKA010000001.1"/>
</dbReference>
<dbReference type="Proteomes" id="UP001207654">
    <property type="component" value="Unassembled WGS sequence"/>
</dbReference>